<name>A0A6C0EBS4_9ZZZZ</name>
<dbReference type="AlphaFoldDB" id="A0A6C0EBS4"/>
<evidence type="ECO:0000313" key="1">
    <source>
        <dbReference type="EMBL" id="QHT26020.1"/>
    </source>
</evidence>
<dbReference type="EMBL" id="MN739777">
    <property type="protein sequence ID" value="QHT26020.1"/>
    <property type="molecule type" value="Genomic_DNA"/>
</dbReference>
<organism evidence="1">
    <name type="scientific">viral metagenome</name>
    <dbReference type="NCBI Taxonomy" id="1070528"/>
    <lineage>
        <taxon>unclassified sequences</taxon>
        <taxon>metagenomes</taxon>
        <taxon>organismal metagenomes</taxon>
    </lineage>
</organism>
<proteinExistence type="predicted"/>
<reference evidence="1" key="1">
    <citation type="journal article" date="2020" name="Nature">
        <title>Giant virus diversity and host interactions through global metagenomics.</title>
        <authorList>
            <person name="Schulz F."/>
            <person name="Roux S."/>
            <person name="Paez-Espino D."/>
            <person name="Jungbluth S."/>
            <person name="Walsh D.A."/>
            <person name="Denef V.J."/>
            <person name="McMahon K.D."/>
            <person name="Konstantinidis K.T."/>
            <person name="Eloe-Fadrosh E.A."/>
            <person name="Kyrpides N.C."/>
            <person name="Woyke T."/>
        </authorList>
    </citation>
    <scope>NUCLEOTIDE SEQUENCE</scope>
    <source>
        <strain evidence="1">GVMAG-M-3300023179-27</strain>
    </source>
</reference>
<protein>
    <submittedName>
        <fullName evidence="1">Uncharacterized protein</fullName>
    </submittedName>
</protein>
<accession>A0A6C0EBS4</accession>
<sequence length="142" mass="16841">MAYTKELSERISKLLVERIALNNRMEQNDKDFTKCWYVTTEDSHIVITNDIDSIFLDKTKINLESCQNYVKGINKICGILYSDKNHLYTFENYDYDNECYAIITKDTKDDVVVDEEEYIIDKNNMLEILKELEKLFSINRVL</sequence>